<evidence type="ECO:0000256" key="7">
    <source>
        <dbReference type="RuleBase" id="RU362106"/>
    </source>
</evidence>
<dbReference type="SUPFAM" id="SSF53335">
    <property type="entry name" value="S-adenosyl-L-methionine-dependent methyltransferases"/>
    <property type="match status" value="1"/>
</dbReference>
<feature type="domain" description="Ribosomal RNA adenine methylase transferase N-terminal" evidence="8">
    <location>
        <begin position="23"/>
        <end position="171"/>
    </location>
</feature>
<dbReference type="SMART" id="SM00650">
    <property type="entry name" value="rADc"/>
    <property type="match status" value="1"/>
</dbReference>
<keyword evidence="2 7" id="KW-0489">Methyltransferase</keyword>
<evidence type="ECO:0000256" key="3">
    <source>
        <dbReference type="ARBA" id="ARBA00022679"/>
    </source>
</evidence>
<dbReference type="GO" id="GO:0005759">
    <property type="term" value="C:mitochondrial matrix"/>
    <property type="evidence" value="ECO:0007669"/>
    <property type="project" value="TreeGrafter"/>
</dbReference>
<comment type="similarity">
    <text evidence="7">Belongs to the class I-like SAM-binding methyltransferase superfamily. rRNA adenine N(6)-methyltransferase family.</text>
</comment>
<dbReference type="AlphaFoldDB" id="A0A9N9D4F2"/>
<evidence type="ECO:0000256" key="6">
    <source>
        <dbReference type="ARBA" id="ARBA00024915"/>
    </source>
</evidence>
<keyword evidence="4 7" id="KW-0949">S-adenosyl-L-methionine</keyword>
<dbReference type="Gene3D" id="1.10.8.100">
    <property type="entry name" value="Ribosomal RNA adenine dimethylase-like, domain 2"/>
    <property type="match status" value="1"/>
</dbReference>
<comment type="caution">
    <text evidence="9">The sequence shown here is derived from an EMBL/GenBank/DDBJ whole genome shotgun (WGS) entry which is preliminary data.</text>
</comment>
<evidence type="ECO:0000313" key="9">
    <source>
        <dbReference type="EMBL" id="CAG8627366.1"/>
    </source>
</evidence>
<dbReference type="Proteomes" id="UP000789570">
    <property type="component" value="Unassembled WGS sequence"/>
</dbReference>
<evidence type="ECO:0000259" key="8">
    <source>
        <dbReference type="SMART" id="SM00650"/>
    </source>
</evidence>
<evidence type="ECO:0000256" key="2">
    <source>
        <dbReference type="ARBA" id="ARBA00022603"/>
    </source>
</evidence>
<dbReference type="GO" id="GO:0034246">
    <property type="term" value="F:mitochondrial transcription factor activity"/>
    <property type="evidence" value="ECO:0007669"/>
    <property type="project" value="TreeGrafter"/>
</dbReference>
<dbReference type="PANTHER" id="PTHR11727">
    <property type="entry name" value="DIMETHYLADENOSINE TRANSFERASE"/>
    <property type="match status" value="1"/>
</dbReference>
<name>A0A9N9D4F2_9GLOM</name>
<comment type="subcellular location">
    <subcellularLocation>
        <location evidence="1">Mitochondrion</location>
    </subcellularLocation>
</comment>
<gene>
    <name evidence="9" type="ORF">FCALED_LOCUS9879</name>
</gene>
<reference evidence="9" key="1">
    <citation type="submission" date="2021-06" db="EMBL/GenBank/DDBJ databases">
        <authorList>
            <person name="Kallberg Y."/>
            <person name="Tangrot J."/>
            <person name="Rosling A."/>
        </authorList>
    </citation>
    <scope>NUCLEOTIDE SEQUENCE</scope>
    <source>
        <strain evidence="9">UK204</strain>
    </source>
</reference>
<dbReference type="OrthoDB" id="16079at2759"/>
<dbReference type="GO" id="GO:0006391">
    <property type="term" value="P:transcription initiation at mitochondrial promoter"/>
    <property type="evidence" value="ECO:0007669"/>
    <property type="project" value="TreeGrafter"/>
</dbReference>
<proteinExistence type="inferred from homology"/>
<organism evidence="9 10">
    <name type="scientific">Funneliformis caledonium</name>
    <dbReference type="NCBI Taxonomy" id="1117310"/>
    <lineage>
        <taxon>Eukaryota</taxon>
        <taxon>Fungi</taxon>
        <taxon>Fungi incertae sedis</taxon>
        <taxon>Mucoromycota</taxon>
        <taxon>Glomeromycotina</taxon>
        <taxon>Glomeromycetes</taxon>
        <taxon>Glomerales</taxon>
        <taxon>Glomeraceae</taxon>
        <taxon>Funneliformis</taxon>
    </lineage>
</organism>
<dbReference type="Gene3D" id="3.40.50.150">
    <property type="entry name" value="Vaccinia Virus protein VP39"/>
    <property type="match status" value="1"/>
</dbReference>
<keyword evidence="5" id="KW-0694">RNA-binding</keyword>
<evidence type="ECO:0000256" key="4">
    <source>
        <dbReference type="ARBA" id="ARBA00022691"/>
    </source>
</evidence>
<evidence type="ECO:0000256" key="5">
    <source>
        <dbReference type="ARBA" id="ARBA00022884"/>
    </source>
</evidence>
<dbReference type="EC" id="2.1.1.-" evidence="7"/>
<dbReference type="InterPro" id="IPR023165">
    <property type="entry name" value="rRNA_Ade_diMease-like_C"/>
</dbReference>
<evidence type="ECO:0000313" key="10">
    <source>
        <dbReference type="Proteomes" id="UP000789570"/>
    </source>
</evidence>
<protein>
    <recommendedName>
        <fullName evidence="7">rRNA adenine N(6)-methyltransferase</fullName>
        <ecNumber evidence="7">2.1.1.-</ecNumber>
    </recommendedName>
</protein>
<sequence length="274" mass="31534">MWSPTVIKRVMGKQRISLNNMKVAIEAVKTLKVPNDATIVEISPGVGFLTHALLNHTNARKIIALENDKRYVNELSTLVKESDGRLEILNIDIYKWDTYDHIKTHLTHIQIHPWEEEKAAEKLLAKEGELQRHKLKIELEAIADVEVLKIFPEKAFYPNIQCALFGVTPLVEPKLQGSWHTFEFVIKTLMSRKNAKVIEMLSTLGAGANTLAKDLSFDLNIPVRNMTAENYSELSIIFDKWPFKPDYIDDIYLPPQKHRKSFHSLIINMYTNKM</sequence>
<dbReference type="InterPro" id="IPR001737">
    <property type="entry name" value="KsgA/Erm"/>
</dbReference>
<dbReference type="EMBL" id="CAJVPQ010003409">
    <property type="protein sequence ID" value="CAG8627366.1"/>
    <property type="molecule type" value="Genomic_DNA"/>
</dbReference>
<dbReference type="GO" id="GO:0000179">
    <property type="term" value="F:rRNA (adenine-N6,N6-)-dimethyltransferase activity"/>
    <property type="evidence" value="ECO:0007669"/>
    <property type="project" value="InterPro"/>
</dbReference>
<dbReference type="InterPro" id="IPR020598">
    <property type="entry name" value="rRNA_Ade_methylase_Trfase_N"/>
</dbReference>
<dbReference type="PANTHER" id="PTHR11727:SF17">
    <property type="entry name" value="DIMETHYLADENOSINE TRANSFERASE 1, MITOCHONDRIAL"/>
    <property type="match status" value="1"/>
</dbReference>
<accession>A0A9N9D4F2</accession>
<dbReference type="Pfam" id="PF00398">
    <property type="entry name" value="RrnaAD"/>
    <property type="match status" value="2"/>
</dbReference>
<keyword evidence="10" id="KW-1185">Reference proteome</keyword>
<dbReference type="InterPro" id="IPR029063">
    <property type="entry name" value="SAM-dependent_MTases_sf"/>
</dbReference>
<evidence type="ECO:0000256" key="1">
    <source>
        <dbReference type="ARBA" id="ARBA00004173"/>
    </source>
</evidence>
<keyword evidence="3 7" id="KW-0808">Transferase</keyword>
<keyword evidence="7" id="KW-0698">rRNA processing</keyword>
<dbReference type="GO" id="GO:0003723">
    <property type="term" value="F:RNA binding"/>
    <property type="evidence" value="ECO:0007669"/>
    <property type="project" value="UniProtKB-KW"/>
</dbReference>
<comment type="function">
    <text evidence="6">Mitochondrial transcription factor that confers selective promoter recognition on the core subunit of the yeast mitochondrial RNA polymerase. Interacts with DNA in a non-specific manner.</text>
</comment>